<evidence type="ECO:0000313" key="1">
    <source>
        <dbReference type="EMBL" id="MBB3204754.1"/>
    </source>
</evidence>
<organism evidence="1 2">
    <name type="scientific">Aporhodopirellula rubra</name>
    <dbReference type="NCBI Taxonomy" id="980271"/>
    <lineage>
        <taxon>Bacteria</taxon>
        <taxon>Pseudomonadati</taxon>
        <taxon>Planctomycetota</taxon>
        <taxon>Planctomycetia</taxon>
        <taxon>Pirellulales</taxon>
        <taxon>Pirellulaceae</taxon>
        <taxon>Aporhodopirellula</taxon>
    </lineage>
</organism>
<protein>
    <submittedName>
        <fullName evidence="1">Uncharacterized protein</fullName>
    </submittedName>
</protein>
<name>A0A7W5DV38_9BACT</name>
<gene>
    <name evidence="1" type="ORF">FHS27_000521</name>
</gene>
<keyword evidence="2" id="KW-1185">Reference proteome</keyword>
<dbReference type="Proteomes" id="UP000536179">
    <property type="component" value="Unassembled WGS sequence"/>
</dbReference>
<accession>A0A7W5DV38</accession>
<dbReference type="AlphaFoldDB" id="A0A7W5DV38"/>
<reference evidence="1 2" key="1">
    <citation type="submission" date="2020-08" db="EMBL/GenBank/DDBJ databases">
        <title>Genomic Encyclopedia of Type Strains, Phase III (KMG-III): the genomes of soil and plant-associated and newly described type strains.</title>
        <authorList>
            <person name="Whitman W."/>
        </authorList>
    </citation>
    <scope>NUCLEOTIDE SEQUENCE [LARGE SCALE GENOMIC DNA]</scope>
    <source>
        <strain evidence="1 2">CECT 8075</strain>
    </source>
</reference>
<comment type="caution">
    <text evidence="1">The sequence shown here is derived from an EMBL/GenBank/DDBJ whole genome shotgun (WGS) entry which is preliminary data.</text>
</comment>
<dbReference type="EMBL" id="JACHXU010000002">
    <property type="protein sequence ID" value="MBB3204754.1"/>
    <property type="molecule type" value="Genomic_DNA"/>
</dbReference>
<sequence length="57" mass="6507">MDSKRFLLFVVIVTTQFRRKTRERTIGHERLCEKEGGCGQGALILVQLVRIGNVFDA</sequence>
<evidence type="ECO:0000313" key="2">
    <source>
        <dbReference type="Proteomes" id="UP000536179"/>
    </source>
</evidence>
<proteinExistence type="predicted"/>